<protein>
    <recommendedName>
        <fullName evidence="4">Resuscitation-promoting factor core lysozyme-like domain-containing protein</fullName>
    </recommendedName>
</protein>
<dbReference type="Pfam" id="PF06737">
    <property type="entry name" value="Transglycosylas"/>
    <property type="match status" value="1"/>
</dbReference>
<feature type="compositionally biased region" description="Polar residues" evidence="3">
    <location>
        <begin position="274"/>
        <end position="285"/>
    </location>
</feature>
<comment type="similarity">
    <text evidence="1">Belongs to the transglycosylase family. Rpf subfamily.</text>
</comment>
<dbReference type="Gene3D" id="1.10.530.10">
    <property type="match status" value="1"/>
</dbReference>
<dbReference type="Proteomes" id="UP000192319">
    <property type="component" value="Unassembled WGS sequence"/>
</dbReference>
<organism evidence="5 6">
    <name type="scientific">Mycobacterium alsense</name>
    <dbReference type="NCBI Taxonomy" id="324058"/>
    <lineage>
        <taxon>Bacteria</taxon>
        <taxon>Bacillati</taxon>
        <taxon>Actinomycetota</taxon>
        <taxon>Actinomycetes</taxon>
        <taxon>Mycobacteriales</taxon>
        <taxon>Mycobacteriaceae</taxon>
        <taxon>Mycobacterium</taxon>
    </lineage>
</organism>
<proteinExistence type="inferred from homology"/>
<sequence>MPESILQLVQAFGLQASTDPHGALHSRGFAFDIRPPDDIGWDSEEGRRRMDAFSDYVQQHLGGQTLELIHFDDKLKKTWGVAGTQDVDHTGDKFQGYFSDQYGGHRDHVHWATDVAPLVNPDGGALPSVLGPPDIQTSGTPDGNQPKIVGPPGAPAPIAPVPAGPAAIPGLPAPIQGPFGPVPFDPGNILQNVGRIILQFIGSFFGIDLSGLFNLFTQGAGIGGLGQANQQQGDLPPDPGPDPQVISDLEAQADLADQQGNHDLAQNLRNSADAYSNRTAPTPGSATADPSKWSTNWDATAALESGGNWALNTGNGYYGGLQFKQSTWEQYGGTQFAPRADLASKEQQIEVAERTLNGWNGIPGQGPGAWPHTFGGTPHAAGGPVRRYGGGGDHLGRDDGFSVGGAVAGPGGPTDDMIPAMLSDGEFVMRAAAVKHYGPDLLAGMNAMRVPMAGGGPVRRYWPGGNVTPGVPDPNNPFSNKGMPANMARRFDFLSEADKAKVLGLMNDGGFVKNNGPIMDILYSKNHPLGPLGSLPDEVGYKEPRILGEGLIRKFGPLFSEVPSLPWLLWTFQKDAQTVPEPYTPMAQVGVTGAEGLGLGLGISGATGIGLGTIAGAGTAGAAGLMAISTATGAATGGGNDVAWENFSTGHGPIPSGPMPPGISSPGTVNVGPAPPQPAGRTSRCSPPPRHRRRGRAGYRCPERPWCTRWRWGGPPMQCPKATTVSAGYLAPTRQCLPWSAATWATDTCSSPAERLLDEQHRGAEGSATVRALAGDGGIPRNELVPAGALV</sequence>
<evidence type="ECO:0000313" key="5">
    <source>
        <dbReference type="EMBL" id="OQZ87923.1"/>
    </source>
</evidence>
<dbReference type="CDD" id="cd13925">
    <property type="entry name" value="RPF"/>
    <property type="match status" value="1"/>
</dbReference>
<gene>
    <name evidence="5" type="ORF">BST11_25510</name>
</gene>
<feature type="domain" description="Resuscitation-promoting factor core lysozyme-like" evidence="4">
    <location>
        <begin position="294"/>
        <end position="372"/>
    </location>
</feature>
<feature type="region of interest" description="Disordered" evidence="3">
    <location>
        <begin position="644"/>
        <end position="698"/>
    </location>
</feature>
<dbReference type="InterPro" id="IPR010618">
    <property type="entry name" value="RPF"/>
</dbReference>
<reference evidence="5 6" key="1">
    <citation type="submission" date="2017-02" db="EMBL/GenBank/DDBJ databases">
        <title>The new phylogeny of genus Mycobacterium.</title>
        <authorList>
            <person name="Tortoli E."/>
            <person name="Trovato A."/>
            <person name="Cirillo D.M."/>
        </authorList>
    </citation>
    <scope>NUCLEOTIDE SEQUENCE [LARGE SCALE GENOMIC DNA]</scope>
    <source>
        <strain evidence="5 6">DSM 45230</strain>
    </source>
</reference>
<dbReference type="InterPro" id="IPR023346">
    <property type="entry name" value="Lysozyme-like_dom_sf"/>
</dbReference>
<dbReference type="RefSeq" id="WP_372509751.1">
    <property type="nucleotide sequence ID" value="NZ_JACKVH010000022.1"/>
</dbReference>
<evidence type="ECO:0000256" key="2">
    <source>
        <dbReference type="ARBA" id="ARBA00022801"/>
    </source>
</evidence>
<evidence type="ECO:0000313" key="6">
    <source>
        <dbReference type="Proteomes" id="UP000192319"/>
    </source>
</evidence>
<keyword evidence="6" id="KW-1185">Reference proteome</keyword>
<dbReference type="EMBL" id="MVHD01000081">
    <property type="protein sequence ID" value="OQZ87923.1"/>
    <property type="molecule type" value="Genomic_DNA"/>
</dbReference>
<evidence type="ECO:0000256" key="3">
    <source>
        <dbReference type="SAM" id="MobiDB-lite"/>
    </source>
</evidence>
<feature type="region of interest" description="Disordered" evidence="3">
    <location>
        <begin position="227"/>
        <end position="246"/>
    </location>
</feature>
<feature type="region of interest" description="Disordered" evidence="3">
    <location>
        <begin position="274"/>
        <end position="293"/>
    </location>
</feature>
<keyword evidence="2" id="KW-0378">Hydrolase</keyword>
<evidence type="ECO:0000259" key="4">
    <source>
        <dbReference type="Pfam" id="PF06737"/>
    </source>
</evidence>
<dbReference type="SUPFAM" id="SSF53955">
    <property type="entry name" value="Lysozyme-like"/>
    <property type="match status" value="1"/>
</dbReference>
<comment type="caution">
    <text evidence="5">The sequence shown here is derived from an EMBL/GenBank/DDBJ whole genome shotgun (WGS) entry which is preliminary data.</text>
</comment>
<evidence type="ECO:0000256" key="1">
    <source>
        <dbReference type="ARBA" id="ARBA00010830"/>
    </source>
</evidence>
<accession>A0ABX3R1S5</accession>
<feature type="region of interest" description="Disordered" evidence="3">
    <location>
        <begin position="134"/>
        <end position="154"/>
    </location>
</feature>
<name>A0ABX3R1S5_9MYCO</name>